<accession>A0ABC9W133</accession>
<evidence type="ECO:0000313" key="4">
    <source>
        <dbReference type="Proteomes" id="UP001623348"/>
    </source>
</evidence>
<dbReference type="PANTHER" id="PTHR33332">
    <property type="entry name" value="REVERSE TRANSCRIPTASE DOMAIN-CONTAINING PROTEIN"/>
    <property type="match status" value="1"/>
</dbReference>
<evidence type="ECO:0000259" key="2">
    <source>
        <dbReference type="PROSITE" id="PS50878"/>
    </source>
</evidence>
<dbReference type="PROSITE" id="PS50878">
    <property type="entry name" value="RT_POL"/>
    <property type="match status" value="1"/>
</dbReference>
<feature type="compositionally biased region" description="Basic and acidic residues" evidence="1">
    <location>
        <begin position="9"/>
        <end position="24"/>
    </location>
</feature>
<feature type="region of interest" description="Disordered" evidence="1">
    <location>
        <begin position="1"/>
        <end position="24"/>
    </location>
</feature>
<proteinExistence type="predicted"/>
<sequence>MEQSLLENMSKHTEDREIIRDSQHRGKSCLTNPVAFNDGVTTSADNGKATDFIYLDFCKVFYMVPHNICAVKLERYGFDGWTVRRIRNWMASNIQSITVNRSMMKGIPAMSGVPQRSLLKPMLFNIFINDIVGSS</sequence>
<dbReference type="Pfam" id="PF00078">
    <property type="entry name" value="RVT_1"/>
    <property type="match status" value="1"/>
</dbReference>
<gene>
    <name evidence="3" type="ORF">GRJ2_000338600</name>
</gene>
<dbReference type="EMBL" id="BAAFJT010000001">
    <property type="protein sequence ID" value="GAB0178733.1"/>
    <property type="molecule type" value="Genomic_DNA"/>
</dbReference>
<name>A0ABC9W133_GRUJA</name>
<keyword evidence="4" id="KW-1185">Reference proteome</keyword>
<protein>
    <submittedName>
        <fullName evidence="3">Mitochondrial enolase superfamily member 1</fullName>
    </submittedName>
</protein>
<reference evidence="3 4" key="1">
    <citation type="submission" date="2024-06" db="EMBL/GenBank/DDBJ databases">
        <title>The draft genome of Grus japonensis, version 3.</title>
        <authorList>
            <person name="Nabeshima K."/>
            <person name="Suzuki S."/>
            <person name="Onuma M."/>
        </authorList>
    </citation>
    <scope>NUCLEOTIDE SEQUENCE [LARGE SCALE GENOMIC DNA]</scope>
    <source>
        <strain evidence="3 4">451A</strain>
    </source>
</reference>
<dbReference type="Proteomes" id="UP001623348">
    <property type="component" value="Unassembled WGS sequence"/>
</dbReference>
<organism evidence="3 4">
    <name type="scientific">Grus japonensis</name>
    <name type="common">Japanese crane</name>
    <name type="synonym">Red-crowned crane</name>
    <dbReference type="NCBI Taxonomy" id="30415"/>
    <lineage>
        <taxon>Eukaryota</taxon>
        <taxon>Metazoa</taxon>
        <taxon>Chordata</taxon>
        <taxon>Craniata</taxon>
        <taxon>Vertebrata</taxon>
        <taxon>Euteleostomi</taxon>
        <taxon>Archelosauria</taxon>
        <taxon>Archosauria</taxon>
        <taxon>Dinosauria</taxon>
        <taxon>Saurischia</taxon>
        <taxon>Theropoda</taxon>
        <taxon>Coelurosauria</taxon>
        <taxon>Aves</taxon>
        <taxon>Neognathae</taxon>
        <taxon>Neoaves</taxon>
        <taxon>Gruiformes</taxon>
        <taxon>Gruidae</taxon>
        <taxon>Grus</taxon>
    </lineage>
</organism>
<evidence type="ECO:0000256" key="1">
    <source>
        <dbReference type="SAM" id="MobiDB-lite"/>
    </source>
</evidence>
<dbReference type="AlphaFoldDB" id="A0ABC9W133"/>
<dbReference type="InterPro" id="IPR000477">
    <property type="entry name" value="RT_dom"/>
</dbReference>
<comment type="caution">
    <text evidence="3">The sequence shown here is derived from an EMBL/GenBank/DDBJ whole genome shotgun (WGS) entry which is preliminary data.</text>
</comment>
<feature type="domain" description="Reverse transcriptase" evidence="2">
    <location>
        <begin position="1"/>
        <end position="135"/>
    </location>
</feature>
<evidence type="ECO:0000313" key="3">
    <source>
        <dbReference type="EMBL" id="GAB0178733.1"/>
    </source>
</evidence>